<evidence type="ECO:0000256" key="5">
    <source>
        <dbReference type="ARBA" id="ARBA00022898"/>
    </source>
</evidence>
<comment type="subunit">
    <text evidence="2">Homodimer.</text>
</comment>
<comment type="cofactor">
    <cofactor evidence="1">
        <name>pyridoxal 5'-phosphate</name>
        <dbReference type="ChEBI" id="CHEBI:597326"/>
    </cofactor>
</comment>
<keyword evidence="13" id="KW-1185">Reference proteome</keyword>
<evidence type="ECO:0000256" key="6">
    <source>
        <dbReference type="ARBA" id="ARBA00025708"/>
    </source>
</evidence>
<name>A0ABD0JCW3_9CAEN</name>
<keyword evidence="4" id="KW-0808">Transferase</keyword>
<evidence type="ECO:0000313" key="13">
    <source>
        <dbReference type="Proteomes" id="UP001519460"/>
    </source>
</evidence>
<organism evidence="12 13">
    <name type="scientific">Batillaria attramentaria</name>
    <dbReference type="NCBI Taxonomy" id="370345"/>
    <lineage>
        <taxon>Eukaryota</taxon>
        <taxon>Metazoa</taxon>
        <taxon>Spiralia</taxon>
        <taxon>Lophotrochozoa</taxon>
        <taxon>Mollusca</taxon>
        <taxon>Gastropoda</taxon>
        <taxon>Caenogastropoda</taxon>
        <taxon>Sorbeoconcha</taxon>
        <taxon>Cerithioidea</taxon>
        <taxon>Batillariidae</taxon>
        <taxon>Batillaria</taxon>
    </lineage>
</organism>
<dbReference type="SUPFAM" id="SSF53383">
    <property type="entry name" value="PLP-dependent transferases"/>
    <property type="match status" value="1"/>
</dbReference>
<dbReference type="GO" id="GO:0004021">
    <property type="term" value="F:L-alanine:2-oxoglutarate aminotransferase activity"/>
    <property type="evidence" value="ECO:0007669"/>
    <property type="project" value="UniProtKB-EC"/>
</dbReference>
<dbReference type="InterPro" id="IPR015421">
    <property type="entry name" value="PyrdxlP-dep_Trfase_major"/>
</dbReference>
<keyword evidence="5" id="KW-0663">Pyridoxal phosphate</keyword>
<feature type="domain" description="Aminotransferase class I/classII large" evidence="11">
    <location>
        <begin position="227"/>
        <end position="603"/>
    </location>
</feature>
<evidence type="ECO:0000256" key="4">
    <source>
        <dbReference type="ARBA" id="ARBA00022679"/>
    </source>
</evidence>
<dbReference type="PANTHER" id="PTHR11751">
    <property type="entry name" value="ALANINE AMINOTRANSFERASE"/>
    <property type="match status" value="1"/>
</dbReference>
<comment type="caution">
    <text evidence="12">The sequence shown here is derived from an EMBL/GenBank/DDBJ whole genome shotgun (WGS) entry which is preliminary data.</text>
</comment>
<dbReference type="Gene3D" id="3.40.640.10">
    <property type="entry name" value="Type I PLP-dependent aspartate aminotransferase-like (Major domain)"/>
    <property type="match status" value="1"/>
</dbReference>
<dbReference type="InterPro" id="IPR004839">
    <property type="entry name" value="Aminotransferase_I/II_large"/>
</dbReference>
<dbReference type="EC" id="2.6.1.2" evidence="8"/>
<dbReference type="EMBL" id="JACVVK020000501">
    <property type="protein sequence ID" value="KAK7469862.1"/>
    <property type="molecule type" value="Genomic_DNA"/>
</dbReference>
<feature type="region of interest" description="Disordered" evidence="10">
    <location>
        <begin position="17"/>
        <end position="64"/>
    </location>
</feature>
<evidence type="ECO:0000313" key="12">
    <source>
        <dbReference type="EMBL" id="KAK7469862.1"/>
    </source>
</evidence>
<dbReference type="InterPro" id="IPR015424">
    <property type="entry name" value="PyrdxlP-dep_Trfase"/>
</dbReference>
<dbReference type="InterPro" id="IPR045088">
    <property type="entry name" value="ALAT1/2-like"/>
</dbReference>
<evidence type="ECO:0000256" key="7">
    <source>
        <dbReference type="ARBA" id="ARBA00025785"/>
    </source>
</evidence>
<proteinExistence type="inferred from homology"/>
<evidence type="ECO:0000256" key="8">
    <source>
        <dbReference type="ARBA" id="ARBA00026106"/>
    </source>
</evidence>
<dbReference type="Gene3D" id="1.10.287.1970">
    <property type="match status" value="1"/>
</dbReference>
<dbReference type="FunFam" id="1.10.287.1970:FF:000001">
    <property type="entry name" value="Alanine aminotransferase 2"/>
    <property type="match status" value="1"/>
</dbReference>
<dbReference type="InterPro" id="IPR015422">
    <property type="entry name" value="PyrdxlP-dep_Trfase_small"/>
</dbReference>
<dbReference type="CDD" id="cd00609">
    <property type="entry name" value="AAT_like"/>
    <property type="match status" value="1"/>
</dbReference>
<evidence type="ECO:0000256" key="3">
    <source>
        <dbReference type="ARBA" id="ARBA00022576"/>
    </source>
</evidence>
<accession>A0ABD0JCW3</accession>
<protein>
    <recommendedName>
        <fullName evidence="8">alanine transaminase</fullName>
        <ecNumber evidence="8">2.6.1.2</ecNumber>
    </recommendedName>
</protein>
<dbReference type="PANTHER" id="PTHR11751:SF29">
    <property type="entry name" value="ALANINE TRANSAMINASE"/>
    <property type="match status" value="1"/>
</dbReference>
<dbReference type="FunFam" id="3.90.1150.10:FF:000010">
    <property type="entry name" value="Alanine aminotransferase 2"/>
    <property type="match status" value="1"/>
</dbReference>
<dbReference type="Proteomes" id="UP001519460">
    <property type="component" value="Unassembled WGS sequence"/>
</dbReference>
<evidence type="ECO:0000259" key="11">
    <source>
        <dbReference type="Pfam" id="PF00155"/>
    </source>
</evidence>
<comment type="pathway">
    <text evidence="6">Amino-acid degradation; L-alanine degradation via transaminase pathway; pyruvate from L-alanine: step 1/1.</text>
</comment>
<evidence type="ECO:0000256" key="2">
    <source>
        <dbReference type="ARBA" id="ARBA00011738"/>
    </source>
</evidence>
<evidence type="ECO:0000256" key="9">
    <source>
        <dbReference type="ARBA" id="ARBA00047412"/>
    </source>
</evidence>
<dbReference type="FunFam" id="3.40.640.10:FF:000012">
    <property type="entry name" value="alanine aminotransferase 2"/>
    <property type="match status" value="1"/>
</dbReference>
<sequence>MSTRKSLHQTLVGDVAGQCDDMRHGPTDLEAPKSGIGHPASGRAQRGWGIETTTLPVSNTPRGARQLLGRSTSQATRRAAVLVNWATMWPWVLFCLSVTNGGTDGLSDGLDLNLTPAVRRPGSVGHGRATGTNTSEIVICRRWKVLTVDNINPHVKKMEYAVRGPIVIRAGEIEQELKKGVAKPFPDVIRANIGDCHAVGQRPLTFIRQVVALCTYPELLNNPQFPADAKERAKRILDGCGGHSVGAYSDSAGVRVIREDVARYITERDGFPSDPDNIFLSTGASDGIKGIMKLAMTGESGTKRAGVMIPIPQYPLYTATIAEYNAHPIGYFLDESNNWALDMSELHRALNEARSQCQPRAIVVINPGNPTGQVLTKENIQNVIRFAKDENLLLMADEVYQHNVYAEGCKFHSFKKVLMEMGPEYNTMELASFMSTSKGYMGECGFRGGYSEVINLDPDVKAMLVKSISAKLCSSVSGQAVMDVVVNPPKPGEPSYELFKKEKDMVLGQLAEKAKMVTETFNSIPGITCNTVQGAMYAFPQIHLPQKAIAAAKEKGQPADAFYCYNLLEDTGICVVPGSGFGQVEGTYHFRTTILPPVEKLGEMLARFRDFHMRFMDKYS</sequence>
<reference evidence="12 13" key="1">
    <citation type="journal article" date="2023" name="Sci. Data">
        <title>Genome assembly of the Korean intertidal mud-creeper Batillaria attramentaria.</title>
        <authorList>
            <person name="Patra A.K."/>
            <person name="Ho P.T."/>
            <person name="Jun S."/>
            <person name="Lee S.J."/>
            <person name="Kim Y."/>
            <person name="Won Y.J."/>
        </authorList>
    </citation>
    <scope>NUCLEOTIDE SEQUENCE [LARGE SCALE GENOMIC DNA]</scope>
    <source>
        <strain evidence="12">Wonlab-2016</strain>
    </source>
</reference>
<dbReference type="AlphaFoldDB" id="A0ABD0JCW3"/>
<comment type="catalytic activity">
    <reaction evidence="9">
        <text>L-alanine + 2-oxoglutarate = pyruvate + L-glutamate</text>
        <dbReference type="Rhea" id="RHEA:19453"/>
        <dbReference type="ChEBI" id="CHEBI:15361"/>
        <dbReference type="ChEBI" id="CHEBI:16810"/>
        <dbReference type="ChEBI" id="CHEBI:29985"/>
        <dbReference type="ChEBI" id="CHEBI:57972"/>
        <dbReference type="EC" id="2.6.1.2"/>
    </reaction>
</comment>
<comment type="similarity">
    <text evidence="7">Belongs to the class-I pyridoxal-phosphate-dependent aminotransferase family. Alanine aminotransferase subfamily.</text>
</comment>
<feature type="compositionally biased region" description="Polar residues" evidence="10">
    <location>
        <begin position="51"/>
        <end position="61"/>
    </location>
</feature>
<gene>
    <name evidence="12" type="ORF">BaRGS_00036140</name>
</gene>
<evidence type="ECO:0000256" key="1">
    <source>
        <dbReference type="ARBA" id="ARBA00001933"/>
    </source>
</evidence>
<keyword evidence="3" id="KW-0032">Aminotransferase</keyword>
<evidence type="ECO:0000256" key="10">
    <source>
        <dbReference type="SAM" id="MobiDB-lite"/>
    </source>
</evidence>
<dbReference type="Gene3D" id="3.90.1150.10">
    <property type="entry name" value="Aspartate Aminotransferase, domain 1"/>
    <property type="match status" value="1"/>
</dbReference>
<feature type="compositionally biased region" description="Basic and acidic residues" evidence="10">
    <location>
        <begin position="20"/>
        <end position="31"/>
    </location>
</feature>
<dbReference type="Pfam" id="PF00155">
    <property type="entry name" value="Aminotran_1_2"/>
    <property type="match status" value="1"/>
</dbReference>